<dbReference type="InterPro" id="IPR001789">
    <property type="entry name" value="Sig_transdc_resp-reg_receiver"/>
</dbReference>
<feature type="coiled-coil region" evidence="5">
    <location>
        <begin position="102"/>
        <end position="129"/>
    </location>
</feature>
<dbReference type="RefSeq" id="WP_269882236.1">
    <property type="nucleotide sequence ID" value="NZ_JAQAGZ010000009.1"/>
</dbReference>
<keyword evidence="5" id="KW-0175">Coiled coil</keyword>
<dbReference type="InterPro" id="IPR000160">
    <property type="entry name" value="GGDEF_dom"/>
</dbReference>
<name>A0ABT4QAD4_9BACL</name>
<dbReference type="PRINTS" id="PR00032">
    <property type="entry name" value="HTHARAC"/>
</dbReference>
<feature type="modified residue" description="4-aspartylphosphate" evidence="4">
    <location>
        <position position="54"/>
    </location>
</feature>
<feature type="domain" description="Response regulatory" evidence="7">
    <location>
        <begin position="2"/>
        <end position="119"/>
    </location>
</feature>
<evidence type="ECO:0000313" key="9">
    <source>
        <dbReference type="EMBL" id="MCZ8513712.1"/>
    </source>
</evidence>
<comment type="caution">
    <text evidence="9">The sequence shown here is derived from an EMBL/GenBank/DDBJ whole genome shotgun (WGS) entry which is preliminary data.</text>
</comment>
<dbReference type="InterPro" id="IPR018062">
    <property type="entry name" value="HTH_AraC-typ_CS"/>
</dbReference>
<dbReference type="SUPFAM" id="SSF46689">
    <property type="entry name" value="Homeodomain-like"/>
    <property type="match status" value="2"/>
</dbReference>
<dbReference type="EMBL" id="JAQAGZ010000009">
    <property type="protein sequence ID" value="MCZ8513712.1"/>
    <property type="molecule type" value="Genomic_DNA"/>
</dbReference>
<dbReference type="PROSITE" id="PS50887">
    <property type="entry name" value="GGDEF"/>
    <property type="match status" value="1"/>
</dbReference>
<accession>A0ABT4QAD4</accession>
<dbReference type="InterPro" id="IPR009057">
    <property type="entry name" value="Homeodomain-like_sf"/>
</dbReference>
<feature type="domain" description="HTH araC/xylS-type" evidence="6">
    <location>
        <begin position="442"/>
        <end position="539"/>
    </location>
</feature>
<keyword evidence="2" id="KW-0238">DNA-binding</keyword>
<dbReference type="Gene3D" id="1.10.10.60">
    <property type="entry name" value="Homeodomain-like"/>
    <property type="match status" value="2"/>
</dbReference>
<dbReference type="InterPro" id="IPR041522">
    <property type="entry name" value="CdaR_GGDEF"/>
</dbReference>
<dbReference type="Gene3D" id="3.40.50.2300">
    <property type="match status" value="1"/>
</dbReference>
<keyword evidence="10" id="KW-1185">Reference proteome</keyword>
<keyword evidence="1" id="KW-0805">Transcription regulation</keyword>
<evidence type="ECO:0000259" key="6">
    <source>
        <dbReference type="PROSITE" id="PS01124"/>
    </source>
</evidence>
<dbReference type="InterPro" id="IPR020449">
    <property type="entry name" value="Tscrpt_reg_AraC-type_HTH"/>
</dbReference>
<dbReference type="InterPro" id="IPR018060">
    <property type="entry name" value="HTH_AraC"/>
</dbReference>
<dbReference type="PROSITE" id="PS01124">
    <property type="entry name" value="HTH_ARAC_FAMILY_2"/>
    <property type="match status" value="1"/>
</dbReference>
<dbReference type="PANTHER" id="PTHR43280:SF28">
    <property type="entry name" value="HTH-TYPE TRANSCRIPTIONAL ACTIVATOR RHAS"/>
    <property type="match status" value="1"/>
</dbReference>
<dbReference type="SMART" id="SM00342">
    <property type="entry name" value="HTH_ARAC"/>
    <property type="match status" value="1"/>
</dbReference>
<evidence type="ECO:0000256" key="2">
    <source>
        <dbReference type="ARBA" id="ARBA00023125"/>
    </source>
</evidence>
<evidence type="ECO:0000313" key="10">
    <source>
        <dbReference type="Proteomes" id="UP001527882"/>
    </source>
</evidence>
<dbReference type="SUPFAM" id="SSF52172">
    <property type="entry name" value="CheY-like"/>
    <property type="match status" value="1"/>
</dbReference>
<dbReference type="CDD" id="cd17536">
    <property type="entry name" value="REC_YesN-like"/>
    <property type="match status" value="1"/>
</dbReference>
<keyword evidence="3" id="KW-0804">Transcription</keyword>
<evidence type="ECO:0000256" key="3">
    <source>
        <dbReference type="ARBA" id="ARBA00023163"/>
    </source>
</evidence>
<dbReference type="Pfam" id="PF17853">
    <property type="entry name" value="GGDEF_2"/>
    <property type="match status" value="1"/>
</dbReference>
<proteinExistence type="predicted"/>
<organism evidence="9 10">
    <name type="scientific">Paenibacillus gyeongsangnamensis</name>
    <dbReference type="NCBI Taxonomy" id="3388067"/>
    <lineage>
        <taxon>Bacteria</taxon>
        <taxon>Bacillati</taxon>
        <taxon>Bacillota</taxon>
        <taxon>Bacilli</taxon>
        <taxon>Bacillales</taxon>
        <taxon>Paenibacillaceae</taxon>
        <taxon>Paenibacillus</taxon>
    </lineage>
</organism>
<dbReference type="SMART" id="SM00448">
    <property type="entry name" value="REC"/>
    <property type="match status" value="1"/>
</dbReference>
<dbReference type="Pfam" id="PF12833">
    <property type="entry name" value="HTH_18"/>
    <property type="match status" value="1"/>
</dbReference>
<dbReference type="Pfam" id="PF00072">
    <property type="entry name" value="Response_reg"/>
    <property type="match status" value="1"/>
</dbReference>
<evidence type="ECO:0000259" key="7">
    <source>
        <dbReference type="PROSITE" id="PS50110"/>
    </source>
</evidence>
<gene>
    <name evidence="9" type="ORF">O9H85_14980</name>
</gene>
<evidence type="ECO:0000259" key="8">
    <source>
        <dbReference type="PROSITE" id="PS50887"/>
    </source>
</evidence>
<dbReference type="Proteomes" id="UP001527882">
    <property type="component" value="Unassembled WGS sequence"/>
</dbReference>
<reference evidence="9 10" key="1">
    <citation type="submission" date="2022-12" db="EMBL/GenBank/DDBJ databases">
        <title>Draft genome sequence of Paenibacillus sp. dW9.</title>
        <authorList>
            <person name="Choi E.-W."/>
            <person name="Kim D.-U."/>
        </authorList>
    </citation>
    <scope>NUCLEOTIDE SEQUENCE [LARGE SCALE GENOMIC DNA]</scope>
    <source>
        <strain evidence="10">dW9</strain>
    </source>
</reference>
<protein>
    <submittedName>
        <fullName evidence="9">Response regulator</fullName>
    </submittedName>
</protein>
<dbReference type="PROSITE" id="PS50110">
    <property type="entry name" value="RESPONSE_REGULATORY"/>
    <property type="match status" value="1"/>
</dbReference>
<sequence>MNILVVEDEEQIRRWFDLLIRKTNVDMSIAGVCGNGREALEICRNQPVELVITDIKMPVMDGLELIKRLKTEFPSVRTLILSSYGEFHFASEALKLGASDYILKAEVTVEGLRETLQKVKSEIELERKRNQEMYLLKSALNENQYALRSIYFSDLLKGLPSAVQEFENKMNTLRVPLKKEHLTIMIVSIDDYRNALQTSKIRTKELLDMAVINIIDETLQNEAGNGCGFLYDRNLYVVLVNTYRIGDKSVRESTLQYAHRISNHLNDFLGVSASIGISLPYNDLSMFGKQYEEAYEALSQKQFFGRRSIVWFQDVHNMYLKVNDMDLHSILSGLSHYLERGDFRHVEMSVLNIIDEIEKHMHVSEKDVKTLSLEIVFLLLQKIRELQAGINDVKGVLDAGLPHEEVMQLTSFWEVKSWLTGKVCQLLEAIAALRPLYSEPIRKACEFMCTAYAEDISLQQVADLVHLNKTYLSELFKKETGVSFNDYLTKVRIDKSKELILSGGKISTLAEQVGYPNGSYFTKVFKKVMGMTPMDFKQAGGGTQN</sequence>
<evidence type="ECO:0000256" key="1">
    <source>
        <dbReference type="ARBA" id="ARBA00023015"/>
    </source>
</evidence>
<evidence type="ECO:0000256" key="4">
    <source>
        <dbReference type="PROSITE-ProRule" id="PRU00169"/>
    </source>
</evidence>
<keyword evidence="4" id="KW-0597">Phosphoprotein</keyword>
<dbReference type="PROSITE" id="PS00041">
    <property type="entry name" value="HTH_ARAC_FAMILY_1"/>
    <property type="match status" value="1"/>
</dbReference>
<feature type="domain" description="GGDEF" evidence="8">
    <location>
        <begin position="180"/>
        <end position="314"/>
    </location>
</feature>
<dbReference type="InterPro" id="IPR011006">
    <property type="entry name" value="CheY-like_superfamily"/>
</dbReference>
<dbReference type="PANTHER" id="PTHR43280">
    <property type="entry name" value="ARAC-FAMILY TRANSCRIPTIONAL REGULATOR"/>
    <property type="match status" value="1"/>
</dbReference>
<evidence type="ECO:0000256" key="5">
    <source>
        <dbReference type="SAM" id="Coils"/>
    </source>
</evidence>